<organism evidence="3 4">
    <name type="scientific">Nocardia vulneris</name>
    <dbReference type="NCBI Taxonomy" id="1141657"/>
    <lineage>
        <taxon>Bacteria</taxon>
        <taxon>Bacillati</taxon>
        <taxon>Actinomycetota</taxon>
        <taxon>Actinomycetes</taxon>
        <taxon>Mycobacteriales</taxon>
        <taxon>Nocardiaceae</taxon>
        <taxon>Nocardia</taxon>
    </lineage>
</organism>
<accession>A0ABR4ZB52</accession>
<gene>
    <name evidence="3" type="ORF">FG87_25055</name>
</gene>
<keyword evidence="1" id="KW-0812">Transmembrane</keyword>
<proteinExistence type="predicted"/>
<feature type="chain" id="PRO_5046658770" evidence="2">
    <location>
        <begin position="21"/>
        <end position="136"/>
    </location>
</feature>
<evidence type="ECO:0000313" key="4">
    <source>
        <dbReference type="Proteomes" id="UP000031364"/>
    </source>
</evidence>
<evidence type="ECO:0000313" key="3">
    <source>
        <dbReference type="EMBL" id="KIA62545.1"/>
    </source>
</evidence>
<sequence length="136" mass="14603">MFTYAVAAALVAAGPVIALAGDSLWNGLCPGIITMPIGVALAVTTYQWRWNAKRFDKAAVPATAEIIAVRIVAGGENPDVAELKVRISGPGFDTFEAECEIQTGVPYPRPGDRRRVVVDPSDRTFAVGYDHLFEPE</sequence>
<dbReference type="Proteomes" id="UP000031364">
    <property type="component" value="Unassembled WGS sequence"/>
</dbReference>
<protein>
    <submittedName>
        <fullName evidence="3">Uncharacterized protein</fullName>
    </submittedName>
</protein>
<comment type="caution">
    <text evidence="3">The sequence shown here is derived from an EMBL/GenBank/DDBJ whole genome shotgun (WGS) entry which is preliminary data.</text>
</comment>
<reference evidence="3 4" key="1">
    <citation type="journal article" date="2014" name="Int. J. Syst. Evol. Microbiol.">
        <title>Nocardia vulneris sp. nov., isolated from wounds of human patients in North America.</title>
        <authorList>
            <person name="Lasker B.A."/>
            <person name="Bell M."/>
            <person name="Klenk H.P."/>
            <person name="Sproer C."/>
            <person name="Schumann C."/>
            <person name="Schumann P."/>
            <person name="Brown J.M."/>
        </authorList>
    </citation>
    <scope>NUCLEOTIDE SEQUENCE [LARGE SCALE GENOMIC DNA]</scope>
    <source>
        <strain evidence="3 4">W9851</strain>
    </source>
</reference>
<evidence type="ECO:0000256" key="2">
    <source>
        <dbReference type="SAM" id="SignalP"/>
    </source>
</evidence>
<keyword evidence="1" id="KW-0472">Membrane</keyword>
<keyword evidence="4" id="KW-1185">Reference proteome</keyword>
<keyword evidence="2" id="KW-0732">Signal</keyword>
<evidence type="ECO:0000256" key="1">
    <source>
        <dbReference type="SAM" id="Phobius"/>
    </source>
</evidence>
<keyword evidence="1" id="KW-1133">Transmembrane helix</keyword>
<name>A0ABR4ZB52_9NOCA</name>
<feature type="signal peptide" evidence="2">
    <location>
        <begin position="1"/>
        <end position="20"/>
    </location>
</feature>
<dbReference type="EMBL" id="JNFP01000031">
    <property type="protein sequence ID" value="KIA62545.1"/>
    <property type="molecule type" value="Genomic_DNA"/>
</dbReference>
<feature type="transmembrane region" description="Helical" evidence="1">
    <location>
        <begin position="30"/>
        <end position="48"/>
    </location>
</feature>